<dbReference type="PANTHER" id="PTHR23346:SF19">
    <property type="entry name" value="PROTEASOME ADAPTER AND SCAFFOLD PROTEIN ECM29"/>
    <property type="match status" value="1"/>
</dbReference>
<dbReference type="GO" id="GO:0060090">
    <property type="term" value="F:molecular adaptor activity"/>
    <property type="evidence" value="ECO:0007669"/>
    <property type="project" value="TreeGrafter"/>
</dbReference>
<dbReference type="Gene3D" id="1.25.10.10">
    <property type="entry name" value="Leucine-rich Repeat Variant"/>
    <property type="match status" value="2"/>
</dbReference>
<evidence type="ECO:0000259" key="2">
    <source>
        <dbReference type="Pfam" id="PF24492"/>
    </source>
</evidence>
<dbReference type="Pfam" id="PF23731">
    <property type="entry name" value="ARM_ECM29_C"/>
    <property type="match status" value="1"/>
</dbReference>
<keyword evidence="1" id="KW-0677">Repeat</keyword>
<dbReference type="GO" id="GO:0005737">
    <property type="term" value="C:cytoplasm"/>
    <property type="evidence" value="ECO:0007669"/>
    <property type="project" value="TreeGrafter"/>
</dbReference>
<protein>
    <recommendedName>
        <fullName evidence="2">Proteasome adapter and scaffold protein ECM29 HEAT-repeat domain-containing protein</fullName>
    </recommendedName>
</protein>
<sequence length="649" mass="71105">MSVAKHLRKLWSAAFRAMDDIKETVRNSGDKLCRALTSLTVRLSDVSLTGVSEARQTMDIVLPFLLTEGILSKVDSIRKASIGIVMKLAKGAGIAIRPTLSDLVCCMLESLSSLEDQGLNYVELHAANVGIQTEKLENLRISIAKGSPMWETLDLCIKVVDSEALDQLVPRLLSWFDLELASIQGLGWYCQLYYITSSKVGVEIKPYTSRLLRLLFPVVKDEKSAASKRAFASACAIVLKHAAPTQAEMLIDDSAALHNGDKNAQVSCAILLKSYSSMASDVVSGYLAAIIPVIFISRFEDDKFVSGLFEELWEEHTSSERVALQLYLEEIVSLICEGIGSSSWASKRSVSILNLQSAQAISKLSEVLGKDALLYAIAALSVSCNKAISSDDPATMNEILSVVSSACTKKAKKYREAALSCLEQVVKAFGNQEFFNVVFPLLYEMFTSGTLSQSGKATLVVDAAKAEEDQVEKFSVPHNKVLDCMTACIHVAHINDILGQQKNLMHVLIATMSSGLPWTVKISALSSAKELCSRLQKVLDDSQESPANANIISLVQELFLSMPPQIVECISTVKVAQVHVTASESLLVIIKLYQKLQPIRCIDVQFKDELVHLYEVEKNGEAKSLLKKCIDTLENLKQESVQDDSMCMS</sequence>
<reference evidence="3 4" key="1">
    <citation type="submission" date="2020-05" db="EMBL/GenBank/DDBJ databases">
        <authorList>
            <person name="Campoy J."/>
            <person name="Schneeberger K."/>
            <person name="Spophaly S."/>
        </authorList>
    </citation>
    <scope>NUCLEOTIDE SEQUENCE [LARGE SCALE GENOMIC DNA]</scope>
    <source>
        <strain evidence="3">PruArmRojPasFocal</strain>
    </source>
</reference>
<organism evidence="3 4">
    <name type="scientific">Prunus armeniaca</name>
    <name type="common">Apricot</name>
    <name type="synonym">Armeniaca vulgaris</name>
    <dbReference type="NCBI Taxonomy" id="36596"/>
    <lineage>
        <taxon>Eukaryota</taxon>
        <taxon>Viridiplantae</taxon>
        <taxon>Streptophyta</taxon>
        <taxon>Embryophyta</taxon>
        <taxon>Tracheophyta</taxon>
        <taxon>Spermatophyta</taxon>
        <taxon>Magnoliopsida</taxon>
        <taxon>eudicotyledons</taxon>
        <taxon>Gunneridae</taxon>
        <taxon>Pentapetalae</taxon>
        <taxon>rosids</taxon>
        <taxon>fabids</taxon>
        <taxon>Rosales</taxon>
        <taxon>Rosaceae</taxon>
        <taxon>Amygdaloideae</taxon>
        <taxon>Amygdaleae</taxon>
        <taxon>Prunus</taxon>
    </lineage>
</organism>
<dbReference type="AlphaFoldDB" id="A0A6J5UR86"/>
<feature type="domain" description="Proteasome adapter and scaffold protein ECM29 HEAT-repeat" evidence="2">
    <location>
        <begin position="96"/>
        <end position="254"/>
    </location>
</feature>
<dbReference type="InterPro" id="IPR055443">
    <property type="entry name" value="HEAT_ECM29"/>
</dbReference>
<dbReference type="EMBL" id="CAEKDK010000004">
    <property type="protein sequence ID" value="CAB4278522.1"/>
    <property type="molecule type" value="Genomic_DNA"/>
</dbReference>
<dbReference type="Proteomes" id="UP000507222">
    <property type="component" value="Unassembled WGS sequence"/>
</dbReference>
<dbReference type="InterPro" id="IPR016024">
    <property type="entry name" value="ARM-type_fold"/>
</dbReference>
<evidence type="ECO:0000313" key="3">
    <source>
        <dbReference type="EMBL" id="CAB4278522.1"/>
    </source>
</evidence>
<evidence type="ECO:0000256" key="1">
    <source>
        <dbReference type="ARBA" id="ARBA00022737"/>
    </source>
</evidence>
<dbReference type="PANTHER" id="PTHR23346">
    <property type="entry name" value="TRANSLATIONAL ACTIVATOR GCN1-RELATED"/>
    <property type="match status" value="1"/>
</dbReference>
<dbReference type="GO" id="GO:0036503">
    <property type="term" value="P:ERAD pathway"/>
    <property type="evidence" value="ECO:0007669"/>
    <property type="project" value="TreeGrafter"/>
</dbReference>
<dbReference type="InterPro" id="IPR011989">
    <property type="entry name" value="ARM-like"/>
</dbReference>
<dbReference type="SUPFAM" id="SSF48371">
    <property type="entry name" value="ARM repeat"/>
    <property type="match status" value="1"/>
</dbReference>
<proteinExistence type="predicted"/>
<dbReference type="Pfam" id="PF24492">
    <property type="entry name" value="HEAT_ECM29"/>
    <property type="match status" value="1"/>
</dbReference>
<gene>
    <name evidence="3" type="ORF">CURHAP_LOCUS29610</name>
</gene>
<dbReference type="GO" id="GO:0005634">
    <property type="term" value="C:nucleus"/>
    <property type="evidence" value="ECO:0007669"/>
    <property type="project" value="TreeGrafter"/>
</dbReference>
<evidence type="ECO:0000313" key="4">
    <source>
        <dbReference type="Proteomes" id="UP000507222"/>
    </source>
</evidence>
<name>A0A6J5UR86_PRUAR</name>
<accession>A0A6J5UR86</accession>